<proteinExistence type="predicted"/>
<reference evidence="1 2" key="1">
    <citation type="journal article" date="2017" name="Biosci. Biotechnol. Biochem.">
        <title>Identification and characterization of a sulfoglycosidase from Bifidobacterium bifidum implicated in mucin glycan utilization.</title>
        <authorList>
            <person name="Katoh T."/>
            <person name="Maeshibu T."/>
            <person name="Kikkawa K."/>
            <person name="Gotoh A."/>
            <person name="Tomabechi Y."/>
            <person name="Nakamura M."/>
            <person name="Liao W.-H."/>
            <person name="Yamaguchi M."/>
            <person name="Ashida H."/>
            <person name="Yamamoto K."/>
            <person name="Katayama T."/>
        </authorList>
    </citation>
    <scope>NUCLEOTIDE SEQUENCE [LARGE SCALE GENOMIC DNA]</scope>
    <source>
        <strain evidence="1 2">JCM 7004</strain>
    </source>
</reference>
<evidence type="ECO:0000313" key="2">
    <source>
        <dbReference type="Proteomes" id="UP000262177"/>
    </source>
</evidence>
<dbReference type="AlphaFoldDB" id="A0A286TBP4"/>
<gene>
    <name evidence="1" type="ORF">BBJK_00872</name>
</gene>
<dbReference type="EMBL" id="AP018131">
    <property type="protein sequence ID" value="BBA47628.1"/>
    <property type="molecule type" value="Genomic_DNA"/>
</dbReference>
<organism evidence="1 2">
    <name type="scientific">Bifidobacterium bifidum LMG 13195</name>
    <dbReference type="NCBI Taxonomy" id="1207542"/>
    <lineage>
        <taxon>Bacteria</taxon>
        <taxon>Bacillati</taxon>
        <taxon>Actinomycetota</taxon>
        <taxon>Actinomycetes</taxon>
        <taxon>Bifidobacteriales</taxon>
        <taxon>Bifidobacteriaceae</taxon>
        <taxon>Bifidobacterium</taxon>
    </lineage>
</organism>
<name>A0A286TBP4_BIFBI</name>
<sequence>MDMWMENGLSTYIHRPSGTITSMTYEDVMVGVFGKPGE</sequence>
<accession>A0A286TBP4</accession>
<evidence type="ECO:0000313" key="1">
    <source>
        <dbReference type="EMBL" id="BBA47628.1"/>
    </source>
</evidence>
<dbReference type="Proteomes" id="UP000262177">
    <property type="component" value="Chromosome"/>
</dbReference>
<protein>
    <submittedName>
        <fullName evidence="1">Uncharacterized protein</fullName>
    </submittedName>
</protein>